<dbReference type="AlphaFoldDB" id="A0A9J5ZPF1"/>
<dbReference type="Proteomes" id="UP000824120">
    <property type="component" value="Chromosome 3"/>
</dbReference>
<comment type="caution">
    <text evidence="1">The sequence shown here is derived from an EMBL/GenBank/DDBJ whole genome shotgun (WGS) entry which is preliminary data.</text>
</comment>
<gene>
    <name evidence="1" type="ORF">H5410_013873</name>
</gene>
<evidence type="ECO:0000313" key="1">
    <source>
        <dbReference type="EMBL" id="KAG5614049.1"/>
    </source>
</evidence>
<evidence type="ECO:0000313" key="2">
    <source>
        <dbReference type="Proteomes" id="UP000824120"/>
    </source>
</evidence>
<dbReference type="EMBL" id="JACXVP010000003">
    <property type="protein sequence ID" value="KAG5614049.1"/>
    <property type="molecule type" value="Genomic_DNA"/>
</dbReference>
<organism evidence="1 2">
    <name type="scientific">Solanum commersonii</name>
    <name type="common">Commerson's wild potato</name>
    <name type="synonym">Commerson's nightshade</name>
    <dbReference type="NCBI Taxonomy" id="4109"/>
    <lineage>
        <taxon>Eukaryota</taxon>
        <taxon>Viridiplantae</taxon>
        <taxon>Streptophyta</taxon>
        <taxon>Embryophyta</taxon>
        <taxon>Tracheophyta</taxon>
        <taxon>Spermatophyta</taxon>
        <taxon>Magnoliopsida</taxon>
        <taxon>eudicotyledons</taxon>
        <taxon>Gunneridae</taxon>
        <taxon>Pentapetalae</taxon>
        <taxon>asterids</taxon>
        <taxon>lamiids</taxon>
        <taxon>Solanales</taxon>
        <taxon>Solanaceae</taxon>
        <taxon>Solanoideae</taxon>
        <taxon>Solaneae</taxon>
        <taxon>Solanum</taxon>
    </lineage>
</organism>
<name>A0A9J5ZPF1_SOLCO</name>
<sequence length="88" mass="10003">MIITGLKEEASAANMDQHCHLTYHRTKRFQFVSSHSLPDISEISAILTFRVFSSFSSCSTVQHVAEAFTMLFFNIPVCDISPQIHKRN</sequence>
<protein>
    <submittedName>
        <fullName evidence="1">Uncharacterized protein</fullName>
    </submittedName>
</protein>
<proteinExistence type="predicted"/>
<keyword evidence="2" id="KW-1185">Reference proteome</keyword>
<reference evidence="1 2" key="1">
    <citation type="submission" date="2020-09" db="EMBL/GenBank/DDBJ databases">
        <title>De no assembly of potato wild relative species, Solanum commersonii.</title>
        <authorList>
            <person name="Cho K."/>
        </authorList>
    </citation>
    <scope>NUCLEOTIDE SEQUENCE [LARGE SCALE GENOMIC DNA]</scope>
    <source>
        <strain evidence="1">LZ3.2</strain>
        <tissue evidence="1">Leaf</tissue>
    </source>
</reference>
<accession>A0A9J5ZPF1</accession>